<name>A0A7J6NA37_PEROL</name>
<dbReference type="EMBL" id="JABANP010000617">
    <property type="protein sequence ID" value="KAF4680357.1"/>
    <property type="molecule type" value="Genomic_DNA"/>
</dbReference>
<sequence length="135" mass="15245">MTTAWFGRILKELETTGITLTEIPDVKNIGSYGRNTFDNERFVQFNHEAEGLAVFTADECIRRWDEVETFFIDSSFFIIQHGFAQTLAVTGAIDNQFMQPAYALLSGMSGFAEFCMKKKRTMQAQGSNGLIHLKS</sequence>
<evidence type="ECO:0000313" key="2">
    <source>
        <dbReference type="Proteomes" id="UP000541610"/>
    </source>
</evidence>
<comment type="caution">
    <text evidence="1">The sequence shown here is derived from an EMBL/GenBank/DDBJ whole genome shotgun (WGS) entry which is preliminary data.</text>
</comment>
<gene>
    <name evidence="1" type="ORF">FOZ60_013660</name>
</gene>
<reference evidence="1 2" key="1">
    <citation type="submission" date="2020-04" db="EMBL/GenBank/DDBJ databases">
        <title>Perkinsus olseni comparative genomics.</title>
        <authorList>
            <person name="Bogema D.R."/>
        </authorList>
    </citation>
    <scope>NUCLEOTIDE SEQUENCE [LARGE SCALE GENOMIC DNA]</scope>
    <source>
        <strain evidence="1">00978-12</strain>
    </source>
</reference>
<dbReference type="Proteomes" id="UP000541610">
    <property type="component" value="Unassembled WGS sequence"/>
</dbReference>
<proteinExistence type="predicted"/>
<dbReference type="AlphaFoldDB" id="A0A7J6NA37"/>
<protein>
    <submittedName>
        <fullName evidence="1">Uncharacterized protein</fullName>
    </submittedName>
</protein>
<accession>A0A7J6NA37</accession>
<organism evidence="1 2">
    <name type="scientific">Perkinsus olseni</name>
    <name type="common">Perkinsus atlanticus</name>
    <dbReference type="NCBI Taxonomy" id="32597"/>
    <lineage>
        <taxon>Eukaryota</taxon>
        <taxon>Sar</taxon>
        <taxon>Alveolata</taxon>
        <taxon>Perkinsozoa</taxon>
        <taxon>Perkinsea</taxon>
        <taxon>Perkinsida</taxon>
        <taxon>Perkinsidae</taxon>
        <taxon>Perkinsus</taxon>
    </lineage>
</organism>
<evidence type="ECO:0000313" key="1">
    <source>
        <dbReference type="EMBL" id="KAF4680357.1"/>
    </source>
</evidence>